<dbReference type="AlphaFoldDB" id="F7NPW3"/>
<evidence type="ECO:0000313" key="1">
    <source>
        <dbReference type="EMBL" id="EGO61954.1"/>
    </source>
</evidence>
<keyword evidence="2" id="KW-1185">Reference proteome</keyword>
<gene>
    <name evidence="1" type="ORF">ALO_20802</name>
</gene>
<sequence length="119" mass="13074">MGLAQVLAAEWAASGSITFVLQDGMSSYPVPQSLGTVWNGQTDGRAVEQYLDEMTAGLLLSSGNEKAILQQRAPTVLSQTIAMPVYDEVILTDLPFMGLRGACHMTERLWNQYMGFCRR</sequence>
<proteinExistence type="predicted"/>
<protein>
    <submittedName>
        <fullName evidence="1">Uncharacterized protein</fullName>
    </submittedName>
</protein>
<evidence type="ECO:0000313" key="2">
    <source>
        <dbReference type="Proteomes" id="UP000003240"/>
    </source>
</evidence>
<name>F7NPW3_9FIRM</name>
<reference evidence="1 2" key="1">
    <citation type="journal article" date="2011" name="EMBO J.">
        <title>Structural diversity of bacterial flagellar motors.</title>
        <authorList>
            <person name="Chen S."/>
            <person name="Beeby M."/>
            <person name="Murphy G.E."/>
            <person name="Leadbetter J.R."/>
            <person name="Hendrixson D.R."/>
            <person name="Briegel A."/>
            <person name="Li Z."/>
            <person name="Shi J."/>
            <person name="Tocheva E.I."/>
            <person name="Muller A."/>
            <person name="Dobro M.J."/>
            <person name="Jensen G.J."/>
        </authorList>
    </citation>
    <scope>NUCLEOTIDE SEQUENCE [LARGE SCALE GENOMIC DNA]</scope>
    <source>
        <strain evidence="1 2">DSM 6540</strain>
    </source>
</reference>
<dbReference type="eggNOG" id="COG2710">
    <property type="taxonomic scope" value="Bacteria"/>
</dbReference>
<organism evidence="1 2">
    <name type="scientific">Acetonema longum DSM 6540</name>
    <dbReference type="NCBI Taxonomy" id="1009370"/>
    <lineage>
        <taxon>Bacteria</taxon>
        <taxon>Bacillati</taxon>
        <taxon>Bacillota</taxon>
        <taxon>Negativicutes</taxon>
        <taxon>Acetonemataceae</taxon>
        <taxon>Acetonema</taxon>
    </lineage>
</organism>
<accession>F7NPW3</accession>
<dbReference type="SUPFAM" id="SSF53807">
    <property type="entry name" value="Helical backbone' metal receptor"/>
    <property type="match status" value="1"/>
</dbReference>
<dbReference type="STRING" id="1009370.ALO_20802"/>
<dbReference type="Gene3D" id="3.40.50.1980">
    <property type="entry name" value="Nitrogenase molybdenum iron protein domain"/>
    <property type="match status" value="1"/>
</dbReference>
<dbReference type="EMBL" id="AFGF01000269">
    <property type="protein sequence ID" value="EGO61954.1"/>
    <property type="molecule type" value="Genomic_DNA"/>
</dbReference>
<comment type="caution">
    <text evidence="1">The sequence shown here is derived from an EMBL/GenBank/DDBJ whole genome shotgun (WGS) entry which is preliminary data.</text>
</comment>
<dbReference type="Proteomes" id="UP000003240">
    <property type="component" value="Unassembled WGS sequence"/>
</dbReference>